<evidence type="ECO:0000313" key="4">
    <source>
        <dbReference type="Proteomes" id="UP000307841"/>
    </source>
</evidence>
<dbReference type="Proteomes" id="UP000307841">
    <property type="component" value="Unassembled WGS sequence"/>
</dbReference>
<sequence>MKKMNSILALLIAAPLLCSTTVWAKDKNEVKLPTLVNETYEEVLVSVPQLKQYKLTSVEQEDDRFELILQGEEKGQHRSATIKIDEKSGDLVLFTHISSVEQSQKQPSDEIAKERATKFLKEIWDEKFHRYQFTDVKPANINFYYVVEKGEDVIEEIDVQRGGKRVVFTSPNDGEPILSVLVEASGEIYSVEEGEIFNVSKLDEKVKQTAQRLLEAVPEMKEETYHISRSDNRNSKWFKGPHMSLERDVIRYVSESSNKVKLIFINNRTGELTGFSLLKEREKSNNPITKEAAKEKAAHFIQQVMKDSDKYKFVGSRERVLGDGYVEIEVGFTTPLPEYINFVKHLKISVDQDGKIAGATTGVEEANSDFQEYHDEGGPR</sequence>
<dbReference type="InterPro" id="IPR032599">
    <property type="entry name" value="YcdB/YcdC_rep_domain"/>
</dbReference>
<proteinExistence type="predicted"/>
<dbReference type="EMBL" id="SZNK01000001">
    <property type="protein sequence ID" value="TKI58197.1"/>
    <property type="molecule type" value="Genomic_DNA"/>
</dbReference>
<organism evidence="3 4">
    <name type="scientific">Brevibacillus antibioticus</name>
    <dbReference type="NCBI Taxonomy" id="2570228"/>
    <lineage>
        <taxon>Bacteria</taxon>
        <taxon>Bacillati</taxon>
        <taxon>Bacillota</taxon>
        <taxon>Bacilli</taxon>
        <taxon>Bacillales</taxon>
        <taxon>Paenibacillaceae</taxon>
        <taxon>Brevibacillus</taxon>
    </lineage>
</organism>
<feature type="domain" description="YcdB/YcdC repeated" evidence="2">
    <location>
        <begin position="56"/>
        <end position="150"/>
    </location>
</feature>
<dbReference type="Pfam" id="PF16244">
    <property type="entry name" value="DUF4901"/>
    <property type="match status" value="2"/>
</dbReference>
<dbReference type="OrthoDB" id="2477697at2"/>
<reference evidence="3 4" key="1">
    <citation type="submission" date="2019-04" db="EMBL/GenBank/DDBJ databases">
        <title>Whole genome sequencing of Brevibacillus sp. TGS2-1.</title>
        <authorList>
            <person name="Choi A."/>
        </authorList>
    </citation>
    <scope>NUCLEOTIDE SEQUENCE [LARGE SCALE GENOMIC DNA]</scope>
    <source>
        <strain evidence="3 4">TGS2-1</strain>
    </source>
</reference>
<accession>A0A4U2YBK4</accession>
<evidence type="ECO:0000256" key="1">
    <source>
        <dbReference type="SAM" id="SignalP"/>
    </source>
</evidence>
<feature type="chain" id="PRO_5020832756" description="YcdB/YcdC repeated domain-containing protein" evidence="1">
    <location>
        <begin position="25"/>
        <end position="380"/>
    </location>
</feature>
<comment type="caution">
    <text evidence="3">The sequence shown here is derived from an EMBL/GenBank/DDBJ whole genome shotgun (WGS) entry which is preliminary data.</text>
</comment>
<feature type="signal peptide" evidence="1">
    <location>
        <begin position="1"/>
        <end position="24"/>
    </location>
</feature>
<protein>
    <recommendedName>
        <fullName evidence="2">YcdB/YcdC repeated domain-containing protein</fullName>
    </recommendedName>
</protein>
<feature type="domain" description="YcdB/YcdC repeated" evidence="2">
    <location>
        <begin position="263"/>
        <end position="317"/>
    </location>
</feature>
<dbReference type="RefSeq" id="WP_137031639.1">
    <property type="nucleotide sequence ID" value="NZ_SZNK01000001.1"/>
</dbReference>
<keyword evidence="4" id="KW-1185">Reference proteome</keyword>
<keyword evidence="1" id="KW-0732">Signal</keyword>
<gene>
    <name evidence="3" type="ORF">E8L90_23960</name>
</gene>
<evidence type="ECO:0000259" key="2">
    <source>
        <dbReference type="Pfam" id="PF16244"/>
    </source>
</evidence>
<name>A0A4U2YBK4_9BACL</name>
<evidence type="ECO:0000313" key="3">
    <source>
        <dbReference type="EMBL" id="TKI58197.1"/>
    </source>
</evidence>
<dbReference type="AlphaFoldDB" id="A0A4U2YBK4"/>